<comment type="subcellular location">
    <subcellularLocation>
        <location evidence="2 17">Golgi apparatus membrane</location>
        <topology evidence="2 17">Single-pass type II membrane protein</topology>
    </subcellularLocation>
</comment>
<evidence type="ECO:0000256" key="7">
    <source>
        <dbReference type="ARBA" id="ARBA00022692"/>
    </source>
</evidence>
<keyword evidence="8" id="KW-0460">Magnesium</keyword>
<keyword evidence="9" id="KW-0735">Signal-anchor</keyword>
<keyword evidence="7" id="KW-0812">Transmembrane</keyword>
<evidence type="ECO:0000256" key="13">
    <source>
        <dbReference type="ARBA" id="ARBA00023136"/>
    </source>
</evidence>
<reference evidence="18" key="1">
    <citation type="journal article" date="2021" name="Cell">
        <title>Tracing the genetic footprints of vertebrate landing in non-teleost ray-finned fishes.</title>
        <authorList>
            <person name="Bi X."/>
            <person name="Wang K."/>
            <person name="Yang L."/>
            <person name="Pan H."/>
            <person name="Jiang H."/>
            <person name="Wei Q."/>
            <person name="Fang M."/>
            <person name="Yu H."/>
            <person name="Zhu C."/>
            <person name="Cai Y."/>
            <person name="He Y."/>
            <person name="Gan X."/>
            <person name="Zeng H."/>
            <person name="Yu D."/>
            <person name="Zhu Y."/>
            <person name="Jiang H."/>
            <person name="Qiu Q."/>
            <person name="Yang H."/>
            <person name="Zhang Y.E."/>
            <person name="Wang W."/>
            <person name="Zhu M."/>
            <person name="He S."/>
            <person name="Zhang G."/>
        </authorList>
    </citation>
    <scope>NUCLEOTIDE SEQUENCE</scope>
    <source>
        <strain evidence="18">Pddl_001</strain>
    </source>
</reference>
<feature type="non-terminal residue" evidence="18">
    <location>
        <position position="183"/>
    </location>
</feature>
<dbReference type="EMBL" id="JAAWVQ010103298">
    <property type="protein sequence ID" value="MBN3280957.1"/>
    <property type="molecule type" value="Genomic_DNA"/>
</dbReference>
<evidence type="ECO:0000256" key="10">
    <source>
        <dbReference type="ARBA" id="ARBA00022989"/>
    </source>
</evidence>
<evidence type="ECO:0000256" key="8">
    <source>
        <dbReference type="ARBA" id="ARBA00022842"/>
    </source>
</evidence>
<keyword evidence="10" id="KW-1133">Transmembrane helix</keyword>
<comment type="cofactor">
    <cofactor evidence="1">
        <name>Mg(2+)</name>
        <dbReference type="ChEBI" id="CHEBI:18420"/>
    </cofactor>
</comment>
<dbReference type="Pfam" id="PF01762">
    <property type="entry name" value="Galactosyl_T"/>
    <property type="match status" value="1"/>
</dbReference>
<evidence type="ECO:0000256" key="12">
    <source>
        <dbReference type="ARBA" id="ARBA00023098"/>
    </source>
</evidence>
<keyword evidence="6" id="KW-0808">Transferase</keyword>
<dbReference type="Gene3D" id="3.90.550.50">
    <property type="match status" value="1"/>
</dbReference>
<dbReference type="PANTHER" id="PTHR11214">
    <property type="entry name" value="BETA-1,3-N-ACETYLGLUCOSAMINYLTRANSFERASE"/>
    <property type="match status" value="1"/>
</dbReference>
<keyword evidence="19" id="KW-1185">Reference proteome</keyword>
<protein>
    <recommendedName>
        <fullName evidence="17">Hexosyltransferase</fullName>
        <ecNumber evidence="17">2.4.1.-</ecNumber>
    </recommendedName>
</protein>
<proteinExistence type="inferred from homology"/>
<evidence type="ECO:0000313" key="18">
    <source>
        <dbReference type="EMBL" id="MBN3280957.1"/>
    </source>
</evidence>
<evidence type="ECO:0000256" key="16">
    <source>
        <dbReference type="ARBA" id="ARBA00049395"/>
    </source>
</evidence>
<organism evidence="18 19">
    <name type="scientific">Polyodon spathula</name>
    <name type="common">North American paddlefish</name>
    <name type="synonym">Squalus spathula</name>
    <dbReference type="NCBI Taxonomy" id="7913"/>
    <lineage>
        <taxon>Eukaryota</taxon>
        <taxon>Metazoa</taxon>
        <taxon>Chordata</taxon>
        <taxon>Craniata</taxon>
        <taxon>Vertebrata</taxon>
        <taxon>Euteleostomi</taxon>
        <taxon>Actinopterygii</taxon>
        <taxon>Chondrostei</taxon>
        <taxon>Acipenseriformes</taxon>
        <taxon>Polyodontidae</taxon>
        <taxon>Polyodon</taxon>
    </lineage>
</organism>
<evidence type="ECO:0000313" key="19">
    <source>
        <dbReference type="Proteomes" id="UP001166093"/>
    </source>
</evidence>
<evidence type="ECO:0000256" key="15">
    <source>
        <dbReference type="ARBA" id="ARBA00045577"/>
    </source>
</evidence>
<evidence type="ECO:0000256" key="3">
    <source>
        <dbReference type="ARBA" id="ARBA00004922"/>
    </source>
</evidence>
<keyword evidence="11 17" id="KW-0333">Golgi apparatus</keyword>
<keyword evidence="13" id="KW-0472">Membrane</keyword>
<evidence type="ECO:0000256" key="6">
    <source>
        <dbReference type="ARBA" id="ARBA00022679"/>
    </source>
</evidence>
<accession>A0ABS2Y413</accession>
<evidence type="ECO:0000256" key="17">
    <source>
        <dbReference type="RuleBase" id="RU363063"/>
    </source>
</evidence>
<comment type="caution">
    <text evidence="18">The sequence shown here is derived from an EMBL/GenBank/DDBJ whole genome shotgun (WGS) entry which is preliminary data.</text>
</comment>
<dbReference type="EC" id="2.4.1.-" evidence="17"/>
<comment type="function">
    <text evidence="15">Transfers N-acetylgalactosamine onto globotriaosylceramide. Plays a critical role in preimplantation stage embryonic development.</text>
</comment>
<evidence type="ECO:0000256" key="14">
    <source>
        <dbReference type="ARBA" id="ARBA00023180"/>
    </source>
</evidence>
<evidence type="ECO:0000256" key="9">
    <source>
        <dbReference type="ARBA" id="ARBA00022968"/>
    </source>
</evidence>
<feature type="non-terminal residue" evidence="18">
    <location>
        <position position="1"/>
    </location>
</feature>
<evidence type="ECO:0000256" key="11">
    <source>
        <dbReference type="ARBA" id="ARBA00023034"/>
    </source>
</evidence>
<gene>
    <name evidence="18" type="primary">B3galnt1</name>
    <name evidence="18" type="ORF">GTO93_0015665</name>
</gene>
<sequence>MIMQDFIDTYNNLTHKTRMAFQWLHDFCPKAQYVMKTDSDVFVNPGNLVNYLLNLKEESSQTLFTGYPLQGGPIRDKNYKYYLSYEEYALDVFPLYCSGLGYVISGNLALQIYTMMCHVKPFPNEDAYVGVCLKLLGGQVHIPNGNLFFIHRIDLADKIQHLIAAHWVDPVAMKHYWETLQKT</sequence>
<comment type="catalytic activity">
    <reaction evidence="16">
        <text>a globoside Gb3Cer (d18:1(4E)) + UDP-N-acetyl-alpha-D-galactosamine = a globoside Gb4Cer (d18:1(4E)) + UDP + H(+)</text>
        <dbReference type="Rhea" id="RHEA:22252"/>
        <dbReference type="ChEBI" id="CHEBI:15378"/>
        <dbReference type="ChEBI" id="CHEBI:18259"/>
        <dbReference type="ChEBI" id="CHEBI:18313"/>
        <dbReference type="ChEBI" id="CHEBI:58223"/>
        <dbReference type="ChEBI" id="CHEBI:67138"/>
        <dbReference type="EC" id="2.4.1.79"/>
    </reaction>
    <physiologicalReaction direction="left-to-right" evidence="16">
        <dbReference type="Rhea" id="RHEA:22253"/>
    </physiologicalReaction>
</comment>
<comment type="similarity">
    <text evidence="4 17">Belongs to the glycosyltransferase 31 family.</text>
</comment>
<evidence type="ECO:0000256" key="4">
    <source>
        <dbReference type="ARBA" id="ARBA00008661"/>
    </source>
</evidence>
<name>A0ABS2Y413_POLSP</name>
<keyword evidence="12" id="KW-0443">Lipid metabolism</keyword>
<keyword evidence="14" id="KW-0325">Glycoprotein</keyword>
<keyword evidence="5 17" id="KW-0328">Glycosyltransferase</keyword>
<evidence type="ECO:0000256" key="5">
    <source>
        <dbReference type="ARBA" id="ARBA00022676"/>
    </source>
</evidence>
<evidence type="ECO:0000256" key="2">
    <source>
        <dbReference type="ARBA" id="ARBA00004323"/>
    </source>
</evidence>
<dbReference type="InterPro" id="IPR002659">
    <property type="entry name" value="Glyco_trans_31"/>
</dbReference>
<comment type="pathway">
    <text evidence="3">Protein modification; protein glycosylation.</text>
</comment>
<evidence type="ECO:0000256" key="1">
    <source>
        <dbReference type="ARBA" id="ARBA00001946"/>
    </source>
</evidence>
<dbReference type="PANTHER" id="PTHR11214:SF153">
    <property type="entry name" value="UDP-GALNAC:BETA-1,3-N-ACETYLGALACTOSAMINYLTRANSFERASE 1"/>
    <property type="match status" value="1"/>
</dbReference>
<dbReference type="Proteomes" id="UP001166093">
    <property type="component" value="Unassembled WGS sequence"/>
</dbReference>